<feature type="transmembrane region" description="Helical" evidence="7">
    <location>
        <begin position="59"/>
        <end position="78"/>
    </location>
</feature>
<comment type="subcellular location">
    <subcellularLocation>
        <location evidence="1">Cell membrane</location>
        <topology evidence="1">Multi-pass membrane protein</topology>
    </subcellularLocation>
</comment>
<feature type="domain" description="Phosphatidic acid phosphatase type 2/haloperoxidase" evidence="8">
    <location>
        <begin position="60"/>
        <end position="165"/>
    </location>
</feature>
<keyword evidence="5 7" id="KW-1133">Transmembrane helix</keyword>
<protein>
    <submittedName>
        <fullName evidence="9">Undecaprenyl-diphosphatase</fullName>
    </submittedName>
</protein>
<dbReference type="EMBL" id="FUWY01000007">
    <property type="protein sequence ID" value="SJZ95664.1"/>
    <property type="molecule type" value="Genomic_DNA"/>
</dbReference>
<evidence type="ECO:0000256" key="1">
    <source>
        <dbReference type="ARBA" id="ARBA00004651"/>
    </source>
</evidence>
<dbReference type="InterPro" id="IPR000326">
    <property type="entry name" value="PAP2/HPO"/>
</dbReference>
<dbReference type="OrthoDB" id="9789113at2"/>
<dbReference type="CDD" id="cd03392">
    <property type="entry name" value="PAP2_like_2"/>
    <property type="match status" value="1"/>
</dbReference>
<evidence type="ECO:0000259" key="8">
    <source>
        <dbReference type="SMART" id="SM00014"/>
    </source>
</evidence>
<dbReference type="RefSeq" id="WP_078712592.1">
    <property type="nucleotide sequence ID" value="NZ_FUWY01000007.1"/>
</dbReference>
<dbReference type="Pfam" id="PF01569">
    <property type="entry name" value="PAP2"/>
    <property type="match status" value="1"/>
</dbReference>
<organism evidence="9 10">
    <name type="scientific">Anaerorhabdus furcosa</name>
    <dbReference type="NCBI Taxonomy" id="118967"/>
    <lineage>
        <taxon>Bacteria</taxon>
        <taxon>Bacillati</taxon>
        <taxon>Bacillota</taxon>
        <taxon>Erysipelotrichia</taxon>
        <taxon>Erysipelotrichales</taxon>
        <taxon>Erysipelotrichaceae</taxon>
        <taxon>Anaerorhabdus</taxon>
    </lineage>
</organism>
<name>A0A1T4PVS3_9FIRM</name>
<proteinExistence type="predicted"/>
<evidence type="ECO:0000256" key="4">
    <source>
        <dbReference type="ARBA" id="ARBA00022801"/>
    </source>
</evidence>
<dbReference type="SUPFAM" id="SSF48317">
    <property type="entry name" value="Acid phosphatase/Vanadium-dependent haloperoxidase"/>
    <property type="match status" value="1"/>
</dbReference>
<feature type="transmembrane region" description="Helical" evidence="7">
    <location>
        <begin position="150"/>
        <end position="168"/>
    </location>
</feature>
<gene>
    <name evidence="9" type="ORF">SAMN02745191_2200</name>
</gene>
<sequence>MITQIDLQIMEWIQNHLQSEMMTFIMKFFTHVGDLMLLWAILLIIYFLFKKDKMRSKKIFFSLLLTFIISEIILKNIVKRPRPFVENKHLQSLIHDPTSYSFPSSHSATSFAVASSLTKIKPWVTIGSYVLAACIAFSRVYLNVHHPSDILIGALIGICASKFIDYVLKKIDLNKSKKSEEINL</sequence>
<reference evidence="10" key="1">
    <citation type="submission" date="2017-02" db="EMBL/GenBank/DDBJ databases">
        <authorList>
            <person name="Varghese N."/>
            <person name="Submissions S."/>
        </authorList>
    </citation>
    <scope>NUCLEOTIDE SEQUENCE [LARGE SCALE GENOMIC DNA]</scope>
    <source>
        <strain evidence="10">ATCC 25662</strain>
    </source>
</reference>
<feature type="transmembrane region" description="Helical" evidence="7">
    <location>
        <begin position="123"/>
        <end position="144"/>
    </location>
</feature>
<dbReference type="Proteomes" id="UP000243297">
    <property type="component" value="Unassembled WGS sequence"/>
</dbReference>
<accession>A0A1T4PVS3</accession>
<evidence type="ECO:0000313" key="10">
    <source>
        <dbReference type="Proteomes" id="UP000243297"/>
    </source>
</evidence>
<dbReference type="PANTHER" id="PTHR14969:SF62">
    <property type="entry name" value="DECAPRENYLPHOSPHORYL-5-PHOSPHORIBOSE PHOSPHATASE RV3807C-RELATED"/>
    <property type="match status" value="1"/>
</dbReference>
<dbReference type="GO" id="GO:0016787">
    <property type="term" value="F:hydrolase activity"/>
    <property type="evidence" value="ECO:0007669"/>
    <property type="project" value="UniProtKB-KW"/>
</dbReference>
<keyword evidence="10" id="KW-1185">Reference proteome</keyword>
<dbReference type="GO" id="GO:0005886">
    <property type="term" value="C:plasma membrane"/>
    <property type="evidence" value="ECO:0007669"/>
    <property type="project" value="UniProtKB-SubCell"/>
</dbReference>
<dbReference type="PANTHER" id="PTHR14969">
    <property type="entry name" value="SPHINGOSINE-1-PHOSPHATE PHOSPHOHYDROLASE"/>
    <property type="match status" value="1"/>
</dbReference>
<evidence type="ECO:0000256" key="5">
    <source>
        <dbReference type="ARBA" id="ARBA00022989"/>
    </source>
</evidence>
<evidence type="ECO:0000256" key="6">
    <source>
        <dbReference type="ARBA" id="ARBA00023136"/>
    </source>
</evidence>
<keyword evidence="4" id="KW-0378">Hydrolase</keyword>
<dbReference type="SMART" id="SM00014">
    <property type="entry name" value="acidPPc"/>
    <property type="match status" value="1"/>
</dbReference>
<dbReference type="AlphaFoldDB" id="A0A1T4PVS3"/>
<keyword evidence="6 7" id="KW-0472">Membrane</keyword>
<evidence type="ECO:0000256" key="2">
    <source>
        <dbReference type="ARBA" id="ARBA00022475"/>
    </source>
</evidence>
<dbReference type="InterPro" id="IPR036938">
    <property type="entry name" value="PAP2/HPO_sf"/>
</dbReference>
<evidence type="ECO:0000313" key="9">
    <source>
        <dbReference type="EMBL" id="SJZ95664.1"/>
    </source>
</evidence>
<dbReference type="Gene3D" id="1.20.144.10">
    <property type="entry name" value="Phosphatidic acid phosphatase type 2/haloperoxidase"/>
    <property type="match status" value="1"/>
</dbReference>
<dbReference type="STRING" id="118967.SAMN02745191_2200"/>
<evidence type="ECO:0000256" key="3">
    <source>
        <dbReference type="ARBA" id="ARBA00022692"/>
    </source>
</evidence>
<feature type="transmembrane region" description="Helical" evidence="7">
    <location>
        <begin position="28"/>
        <end position="47"/>
    </location>
</feature>
<evidence type="ECO:0000256" key="7">
    <source>
        <dbReference type="SAM" id="Phobius"/>
    </source>
</evidence>
<keyword evidence="3 7" id="KW-0812">Transmembrane</keyword>
<keyword evidence="2" id="KW-1003">Cell membrane</keyword>